<keyword evidence="3" id="KW-1185">Reference proteome</keyword>
<gene>
    <name evidence="2" type="ORF">FC756_26690</name>
</gene>
<comment type="caution">
    <text evidence="2">The sequence shown here is derived from an EMBL/GenBank/DDBJ whole genome shotgun (WGS) entry which is preliminary data.</text>
</comment>
<accession>A0A4U2Y1I5</accession>
<evidence type="ECO:0000259" key="1">
    <source>
        <dbReference type="Pfam" id="PF03288"/>
    </source>
</evidence>
<evidence type="ECO:0000313" key="3">
    <source>
        <dbReference type="Proteomes" id="UP000308744"/>
    </source>
</evidence>
<sequence length="79" mass="9333">MKKMVDEFIRENLTMTHDFIKMPAKEVYERYLKYCKTKKIEPLGARKFYNNMEHCGISKGRGSGNALSFKGVYLRKCPY</sequence>
<dbReference type="AlphaFoldDB" id="A0A4U2Y1I5"/>
<reference evidence="2 3" key="1">
    <citation type="submission" date="2019-04" db="EMBL/GenBank/DDBJ databases">
        <title>Lysinibacillus genome sequencing.</title>
        <authorList>
            <person name="Dunlap C."/>
        </authorList>
    </citation>
    <scope>NUCLEOTIDE SEQUENCE [LARGE SCALE GENOMIC DNA]</scope>
    <source>
        <strain evidence="2 3">CCTCC AB 2010389</strain>
    </source>
</reference>
<feature type="domain" description="DNA primase/nucleoside triphosphatase C-terminal" evidence="1">
    <location>
        <begin position="18"/>
        <end position="53"/>
    </location>
</feature>
<dbReference type="InterPro" id="IPR036388">
    <property type="entry name" value="WH-like_DNA-bd_sf"/>
</dbReference>
<organism evidence="2 3">
    <name type="scientific">Lysinibacillus mangiferihumi</name>
    <dbReference type="NCBI Taxonomy" id="1130819"/>
    <lineage>
        <taxon>Bacteria</taxon>
        <taxon>Bacillati</taxon>
        <taxon>Bacillota</taxon>
        <taxon>Bacilli</taxon>
        <taxon>Bacillales</taxon>
        <taxon>Bacillaceae</taxon>
        <taxon>Lysinibacillus</taxon>
    </lineage>
</organism>
<dbReference type="InterPro" id="IPR004968">
    <property type="entry name" value="DNA_primase/NTPase_C"/>
</dbReference>
<dbReference type="Pfam" id="PF03288">
    <property type="entry name" value="Pox_D5"/>
    <property type="match status" value="1"/>
</dbReference>
<dbReference type="Proteomes" id="UP000308744">
    <property type="component" value="Unassembled WGS sequence"/>
</dbReference>
<name>A0A4U2Y1I5_9BACI</name>
<proteinExistence type="predicted"/>
<protein>
    <recommendedName>
        <fullName evidence="1">DNA primase/nucleoside triphosphatase C-terminal domain-containing protein</fullName>
    </recommendedName>
</protein>
<dbReference type="Gene3D" id="1.10.10.10">
    <property type="entry name" value="Winged helix-like DNA-binding domain superfamily/Winged helix DNA-binding domain"/>
    <property type="match status" value="1"/>
</dbReference>
<dbReference type="EMBL" id="SZPU01000153">
    <property type="protein sequence ID" value="TKI52901.1"/>
    <property type="molecule type" value="Genomic_DNA"/>
</dbReference>
<evidence type="ECO:0000313" key="2">
    <source>
        <dbReference type="EMBL" id="TKI52901.1"/>
    </source>
</evidence>